<dbReference type="InterPro" id="IPR003439">
    <property type="entry name" value="ABC_transporter-like_ATP-bd"/>
</dbReference>
<dbReference type="AlphaFoldDB" id="A0A6J5YMZ2"/>
<dbReference type="GO" id="GO:0005524">
    <property type="term" value="F:ATP binding"/>
    <property type="evidence" value="ECO:0007669"/>
    <property type="project" value="UniProtKB-KW"/>
</dbReference>
<feature type="transmembrane region" description="Helical" evidence="7">
    <location>
        <begin position="12"/>
        <end position="36"/>
    </location>
</feature>
<evidence type="ECO:0000256" key="2">
    <source>
        <dbReference type="ARBA" id="ARBA00022692"/>
    </source>
</evidence>
<dbReference type="SUPFAM" id="SSF52540">
    <property type="entry name" value="P-loop containing nucleoside triphosphate hydrolases"/>
    <property type="match status" value="1"/>
</dbReference>
<dbReference type="GO" id="GO:0016020">
    <property type="term" value="C:membrane"/>
    <property type="evidence" value="ECO:0007669"/>
    <property type="project" value="UniProtKB-SubCell"/>
</dbReference>
<dbReference type="NCBIfam" id="TIGR02868">
    <property type="entry name" value="CydC"/>
    <property type="match status" value="1"/>
</dbReference>
<feature type="transmembrane region" description="Helical" evidence="7">
    <location>
        <begin position="247"/>
        <end position="270"/>
    </location>
</feature>
<dbReference type="PANTHER" id="PTHR43394:SF1">
    <property type="entry name" value="ATP-BINDING CASSETTE SUB-FAMILY B MEMBER 10, MITOCHONDRIAL"/>
    <property type="match status" value="1"/>
</dbReference>
<dbReference type="GO" id="GO:0016887">
    <property type="term" value="F:ATP hydrolysis activity"/>
    <property type="evidence" value="ECO:0007669"/>
    <property type="project" value="InterPro"/>
</dbReference>
<evidence type="ECO:0000259" key="8">
    <source>
        <dbReference type="PROSITE" id="PS50893"/>
    </source>
</evidence>
<dbReference type="PROSITE" id="PS50893">
    <property type="entry name" value="ABC_TRANSPORTER_2"/>
    <property type="match status" value="1"/>
</dbReference>
<keyword evidence="2 7" id="KW-0812">Transmembrane</keyword>
<evidence type="ECO:0000256" key="3">
    <source>
        <dbReference type="ARBA" id="ARBA00022741"/>
    </source>
</evidence>
<evidence type="ECO:0000259" key="9">
    <source>
        <dbReference type="PROSITE" id="PS50929"/>
    </source>
</evidence>
<keyword evidence="5 7" id="KW-1133">Transmembrane helix</keyword>
<name>A0A6J5YMZ2_9ZZZZ</name>
<dbReference type="PANTHER" id="PTHR43394">
    <property type="entry name" value="ATP-DEPENDENT PERMEASE MDL1, MITOCHONDRIAL"/>
    <property type="match status" value="1"/>
</dbReference>
<dbReference type="PROSITE" id="PS50929">
    <property type="entry name" value="ABC_TM1F"/>
    <property type="match status" value="1"/>
</dbReference>
<keyword evidence="3" id="KW-0547">Nucleotide-binding</keyword>
<feature type="transmembrane region" description="Helical" evidence="7">
    <location>
        <begin position="106"/>
        <end position="126"/>
    </location>
</feature>
<evidence type="ECO:0000256" key="5">
    <source>
        <dbReference type="ARBA" id="ARBA00022989"/>
    </source>
</evidence>
<dbReference type="InterPro" id="IPR011527">
    <property type="entry name" value="ABC1_TM_dom"/>
</dbReference>
<feature type="transmembrane region" description="Helical" evidence="7">
    <location>
        <begin position="132"/>
        <end position="153"/>
    </location>
</feature>
<dbReference type="Gene3D" id="3.40.50.300">
    <property type="entry name" value="P-loop containing nucleotide triphosphate hydrolases"/>
    <property type="match status" value="1"/>
</dbReference>
<feature type="domain" description="ABC transmembrane type-1" evidence="9">
    <location>
        <begin position="1"/>
        <end position="230"/>
    </location>
</feature>
<evidence type="ECO:0000256" key="4">
    <source>
        <dbReference type="ARBA" id="ARBA00022840"/>
    </source>
</evidence>
<dbReference type="SUPFAM" id="SSF90123">
    <property type="entry name" value="ABC transporter transmembrane region"/>
    <property type="match status" value="1"/>
</dbReference>
<dbReference type="GO" id="GO:0045454">
    <property type="term" value="P:cell redox homeostasis"/>
    <property type="evidence" value="ECO:0007669"/>
    <property type="project" value="InterPro"/>
</dbReference>
<dbReference type="Pfam" id="PF00005">
    <property type="entry name" value="ABC_tran"/>
    <property type="match status" value="1"/>
</dbReference>
<reference evidence="10" key="1">
    <citation type="submission" date="2020-05" db="EMBL/GenBank/DDBJ databases">
        <authorList>
            <person name="Chiriac C."/>
            <person name="Salcher M."/>
            <person name="Ghai R."/>
            <person name="Kavagutti S V."/>
        </authorList>
    </citation>
    <scope>NUCLEOTIDE SEQUENCE</scope>
</reference>
<dbReference type="Gene3D" id="1.20.1560.10">
    <property type="entry name" value="ABC transporter type 1, transmembrane domain"/>
    <property type="match status" value="1"/>
</dbReference>
<protein>
    <submittedName>
        <fullName evidence="10">Unannotated protein</fullName>
    </submittedName>
</protein>
<feature type="domain" description="ABC transporter" evidence="8">
    <location>
        <begin position="301"/>
        <end position="499"/>
    </location>
</feature>
<comment type="subcellular location">
    <subcellularLocation>
        <location evidence="1">Membrane</location>
        <topology evidence="1">Multi-pass membrane protein</topology>
    </subcellularLocation>
</comment>
<dbReference type="InterPro" id="IPR003593">
    <property type="entry name" value="AAA+_ATPase"/>
</dbReference>
<dbReference type="SMART" id="SM00382">
    <property type="entry name" value="AAA"/>
    <property type="match status" value="1"/>
</dbReference>
<accession>A0A6J5YMZ2</accession>
<dbReference type="InterPro" id="IPR039421">
    <property type="entry name" value="Type_1_exporter"/>
</dbReference>
<dbReference type="CDD" id="cd03228">
    <property type="entry name" value="ABCC_MRP_Like"/>
    <property type="match status" value="1"/>
</dbReference>
<organism evidence="10">
    <name type="scientific">freshwater metagenome</name>
    <dbReference type="NCBI Taxonomy" id="449393"/>
    <lineage>
        <taxon>unclassified sequences</taxon>
        <taxon>metagenomes</taxon>
        <taxon>ecological metagenomes</taxon>
    </lineage>
</organism>
<gene>
    <name evidence="10" type="ORF">UFOPK4080_00106</name>
</gene>
<proteinExistence type="predicted"/>
<dbReference type="InterPro" id="IPR014223">
    <property type="entry name" value="ABC_CydC/D"/>
</dbReference>
<feature type="transmembrane region" description="Helical" evidence="7">
    <location>
        <begin position="217"/>
        <end position="235"/>
    </location>
</feature>
<keyword evidence="6 7" id="KW-0472">Membrane</keyword>
<sequence>MGGIGLTVSSAWLITMAAAQPPILVLSVSIVMVRFFGIFRSGARYAERVISHQTIFRALTALRTALFEKISGRSITLVQESRSGEYVKSIVDDVERAQEFALRITLPRYSAIISISFSLLIAWWIYPPTLMILIPVSLTLLVAIPSIVARTALALSEKIESSENQYAQALSDSSYGATEAEVYGYSKLISQSLHSMEREVFTEEIELLRLIRKLQTVTLIALGSVVVGTIQLLNSARASENIPSVKIAMAIFLPLVAFEGVTTWYPNLFISGKLLKAQRTVDEILRIPSAPPSKGSSIFIGQEISLREVSVAWDKPFMSPVTAHVSRGELLVIRGRSGSGKSTLAMGLCGLLPYNGSITIGGVELSTADNLYEILASSLQRTHIFNTTLRENLKIANPDATDTELVRILALLELDEIPLDTVLGEFGRPLSGGEGKRVAVARALLSPAPILLLDEPTEHLDDQLALRVEANIRRECSERTLIVITHSGWLKSDRTVDITRE</sequence>
<evidence type="ECO:0000313" key="10">
    <source>
        <dbReference type="EMBL" id="CAB4330272.1"/>
    </source>
</evidence>
<dbReference type="GO" id="GO:0034775">
    <property type="term" value="P:glutathione transmembrane transport"/>
    <property type="evidence" value="ECO:0007669"/>
    <property type="project" value="InterPro"/>
</dbReference>
<evidence type="ECO:0000256" key="7">
    <source>
        <dbReference type="SAM" id="Phobius"/>
    </source>
</evidence>
<evidence type="ECO:0000256" key="6">
    <source>
        <dbReference type="ARBA" id="ARBA00023136"/>
    </source>
</evidence>
<dbReference type="Pfam" id="PF00664">
    <property type="entry name" value="ABC_membrane"/>
    <property type="match status" value="1"/>
</dbReference>
<keyword evidence="4" id="KW-0067">ATP-binding</keyword>
<dbReference type="InterPro" id="IPR036640">
    <property type="entry name" value="ABC1_TM_sf"/>
</dbReference>
<evidence type="ECO:0000256" key="1">
    <source>
        <dbReference type="ARBA" id="ARBA00004141"/>
    </source>
</evidence>
<dbReference type="InterPro" id="IPR027417">
    <property type="entry name" value="P-loop_NTPase"/>
</dbReference>
<dbReference type="GO" id="GO:0015421">
    <property type="term" value="F:ABC-type oligopeptide transporter activity"/>
    <property type="evidence" value="ECO:0007669"/>
    <property type="project" value="TreeGrafter"/>
</dbReference>
<dbReference type="EMBL" id="CAESAG010000006">
    <property type="protein sequence ID" value="CAB4330272.1"/>
    <property type="molecule type" value="Genomic_DNA"/>
</dbReference>